<name>A0A3P7K6J0_STRVU</name>
<protein>
    <submittedName>
        <fullName evidence="2">Uncharacterized protein</fullName>
    </submittedName>
</protein>
<proteinExistence type="predicted"/>
<organism evidence="2 3">
    <name type="scientific">Strongylus vulgaris</name>
    <name type="common">Blood worm</name>
    <dbReference type="NCBI Taxonomy" id="40348"/>
    <lineage>
        <taxon>Eukaryota</taxon>
        <taxon>Metazoa</taxon>
        <taxon>Ecdysozoa</taxon>
        <taxon>Nematoda</taxon>
        <taxon>Chromadorea</taxon>
        <taxon>Rhabditida</taxon>
        <taxon>Rhabditina</taxon>
        <taxon>Rhabditomorpha</taxon>
        <taxon>Strongyloidea</taxon>
        <taxon>Strongylidae</taxon>
        <taxon>Strongylus</taxon>
    </lineage>
</organism>
<keyword evidence="3" id="KW-1185">Reference proteome</keyword>
<dbReference type="AlphaFoldDB" id="A0A3P7K6J0"/>
<sequence length="93" mass="10300">MDQSTSTEDLVDFIADVISIDGRTDANANYKREVRDQSTTTSPSLDNPKQQIMERKMQDQTTSTSISPTNNSQPPVVIFEDAAETDVSLADFQ</sequence>
<dbReference type="Proteomes" id="UP000270094">
    <property type="component" value="Unassembled WGS sequence"/>
</dbReference>
<dbReference type="EMBL" id="UYYB01004107">
    <property type="protein sequence ID" value="VDM66935.1"/>
    <property type="molecule type" value="Genomic_DNA"/>
</dbReference>
<gene>
    <name evidence="2" type="ORF">SVUK_LOCUS1933</name>
</gene>
<accession>A0A3P7K6J0</accession>
<evidence type="ECO:0000313" key="3">
    <source>
        <dbReference type="Proteomes" id="UP000270094"/>
    </source>
</evidence>
<evidence type="ECO:0000256" key="1">
    <source>
        <dbReference type="SAM" id="MobiDB-lite"/>
    </source>
</evidence>
<feature type="compositionally biased region" description="Low complexity" evidence="1">
    <location>
        <begin position="60"/>
        <end position="75"/>
    </location>
</feature>
<feature type="compositionally biased region" description="Polar residues" evidence="1">
    <location>
        <begin position="37"/>
        <end position="50"/>
    </location>
</feature>
<evidence type="ECO:0000313" key="2">
    <source>
        <dbReference type="EMBL" id="VDM66935.1"/>
    </source>
</evidence>
<reference evidence="2 3" key="1">
    <citation type="submission" date="2018-11" db="EMBL/GenBank/DDBJ databases">
        <authorList>
            <consortium name="Pathogen Informatics"/>
        </authorList>
    </citation>
    <scope>NUCLEOTIDE SEQUENCE [LARGE SCALE GENOMIC DNA]</scope>
</reference>
<dbReference type="OrthoDB" id="5831400at2759"/>
<feature type="region of interest" description="Disordered" evidence="1">
    <location>
        <begin position="24"/>
        <end position="75"/>
    </location>
</feature>